<evidence type="ECO:0008006" key="3">
    <source>
        <dbReference type="Google" id="ProtNLM"/>
    </source>
</evidence>
<reference evidence="1 2" key="1">
    <citation type="submission" date="2020-01" db="EMBL/GenBank/DDBJ databases">
        <authorList>
            <person name="Gupta K D."/>
        </authorList>
    </citation>
    <scope>NUCLEOTIDE SEQUENCE [LARGE SCALE GENOMIC DNA]</scope>
</reference>
<proteinExistence type="predicted"/>
<accession>A0A8S0WL99</accession>
<evidence type="ECO:0000313" key="1">
    <source>
        <dbReference type="EMBL" id="CAA7265207.1"/>
    </source>
</evidence>
<comment type="caution">
    <text evidence="1">The sequence shown here is derived from an EMBL/GenBank/DDBJ whole genome shotgun (WGS) entry which is preliminary data.</text>
</comment>
<organism evidence="1 2">
    <name type="scientific">Cyclocybe aegerita</name>
    <name type="common">Black poplar mushroom</name>
    <name type="synonym">Agrocybe aegerita</name>
    <dbReference type="NCBI Taxonomy" id="1973307"/>
    <lineage>
        <taxon>Eukaryota</taxon>
        <taxon>Fungi</taxon>
        <taxon>Dikarya</taxon>
        <taxon>Basidiomycota</taxon>
        <taxon>Agaricomycotina</taxon>
        <taxon>Agaricomycetes</taxon>
        <taxon>Agaricomycetidae</taxon>
        <taxon>Agaricales</taxon>
        <taxon>Agaricineae</taxon>
        <taxon>Bolbitiaceae</taxon>
        <taxon>Cyclocybe</taxon>
    </lineage>
</organism>
<dbReference type="EMBL" id="CACVBS010000047">
    <property type="protein sequence ID" value="CAA7265207.1"/>
    <property type="molecule type" value="Genomic_DNA"/>
</dbReference>
<evidence type="ECO:0000313" key="2">
    <source>
        <dbReference type="Proteomes" id="UP000467700"/>
    </source>
</evidence>
<dbReference type="AlphaFoldDB" id="A0A8S0WL99"/>
<name>A0A8S0WL99_CYCAE</name>
<protein>
    <recommendedName>
        <fullName evidence="3">F-box domain-containing protein</fullName>
    </recommendedName>
</protein>
<dbReference type="OrthoDB" id="2269034at2759"/>
<keyword evidence="2" id="KW-1185">Reference proteome</keyword>
<gene>
    <name evidence="1" type="ORF">AAE3_LOCUS7364</name>
</gene>
<sequence length="295" mass="34118">MDLCSRCRNVLAEGHTRAVRKSRCRIFDGGACEPCRELQDLDTQISQVEAFLAHLRERRPSIKAKQNRAHDPLSRTFPPEVISRIFSFHVFSSGESVDLESYDSPLALGAVCLTWRKIAWETPGLWSSLTFKVDKPVAYVTFVSRMKLFEQGFARSGSLPLSFKLQSFTIHSPWDRENHESKLDHDDAWKTFASILNRYSERWRSFDIRISTWDLFYITPQLRRGFPNLLHLSLIPNKFDYRQKLQIFGSSSAIDIPAPSIVKLARLRFDDIKISWMVISPLSSTNNLKCWTAWT</sequence>
<dbReference type="Proteomes" id="UP000467700">
    <property type="component" value="Unassembled WGS sequence"/>
</dbReference>
<dbReference type="Gene3D" id="1.20.1280.50">
    <property type="match status" value="1"/>
</dbReference>